<dbReference type="Proteomes" id="UP000505210">
    <property type="component" value="Chromosome"/>
</dbReference>
<dbReference type="AlphaFoldDB" id="A0A6M8BG83"/>
<sequence length="290" mass="32218">MLARFCFCPLNPLYFLVLWQADFYRRPLQTEAGEALWELVVCDPTGAFSACVDCLQSQATVDWLAAQFRRLQAEGAPERIQVFRPQSLGLIEAAAREAGFTVEPTRHAPMLKHFLLRRAAYYPNLPGYTGEAYDPLAIDAPPPVPVPEAIWGDRWRFAALAAGDLELLYGDRPIPICSTPDRLLPINLGLASTQPVPGVIIDGGRQSMRLARWLQEVRPALLNYVPGAPDGLILEAGLSDRWILSTFHDADVAAAARLFQQRQREAHGLHFLLVQPDDTGITYSGFWLLG</sequence>
<evidence type="ECO:0000259" key="2">
    <source>
        <dbReference type="Pfam" id="PF20429"/>
    </source>
</evidence>
<evidence type="ECO:0000259" key="1">
    <source>
        <dbReference type="Pfam" id="PF06485"/>
    </source>
</evidence>
<accession>A0A6M8BG83</accession>
<dbReference type="Pfam" id="PF20429">
    <property type="entry name" value="Tab2-like_C"/>
    <property type="match status" value="1"/>
</dbReference>
<dbReference type="InterPro" id="IPR046760">
    <property type="entry name" value="Tab2-like_N"/>
</dbReference>
<dbReference type="KEGG" id="theu:HPC62_08105"/>
<reference evidence="3 4" key="1">
    <citation type="submission" date="2020-05" db="EMBL/GenBank/DDBJ databases">
        <title>Complete genome sequence of of a novel Thermoleptolyngbya strain isolated from hot springs of Ganzi, Sichuan China.</title>
        <authorList>
            <person name="Tang J."/>
            <person name="Daroch M."/>
            <person name="Li L."/>
            <person name="Waleron K."/>
            <person name="Waleron M."/>
            <person name="Waleron M."/>
        </authorList>
    </citation>
    <scope>NUCLEOTIDE SEQUENCE [LARGE SCALE GENOMIC DNA]</scope>
    <source>
        <strain evidence="3 4">PKUAC-SCTA183</strain>
    </source>
</reference>
<feature type="domain" description="RNA-binding protein Tab2/Atab2 C-terminal" evidence="2">
    <location>
        <begin position="134"/>
        <end position="289"/>
    </location>
</feature>
<dbReference type="EMBL" id="CP053661">
    <property type="protein sequence ID" value="QKD82163.1"/>
    <property type="molecule type" value="Genomic_DNA"/>
</dbReference>
<dbReference type="PANTHER" id="PTHR34556:SF2">
    <property type="entry name" value="PROTEIN TAB2 HOMOLOG, CHLOROPLASTIC"/>
    <property type="match status" value="1"/>
</dbReference>
<name>A0A6M8BG83_9CYAN</name>
<evidence type="ECO:0000313" key="3">
    <source>
        <dbReference type="EMBL" id="QKD82163.1"/>
    </source>
</evidence>
<gene>
    <name evidence="3" type="ORF">HPC62_08105</name>
</gene>
<evidence type="ECO:0000313" key="4">
    <source>
        <dbReference type="Proteomes" id="UP000505210"/>
    </source>
</evidence>
<dbReference type="GO" id="GO:0003723">
    <property type="term" value="F:RNA binding"/>
    <property type="evidence" value="ECO:0007669"/>
    <property type="project" value="InterPro"/>
</dbReference>
<protein>
    <submittedName>
        <fullName evidence="3">Tab2/Atab2 family RNA-binding protein</fullName>
    </submittedName>
</protein>
<dbReference type="InterPro" id="IPR009472">
    <property type="entry name" value="Tab2-like"/>
</dbReference>
<dbReference type="InterPro" id="IPR046761">
    <property type="entry name" value="Tab2-like_C"/>
</dbReference>
<dbReference type="PANTHER" id="PTHR34556">
    <property type="match status" value="1"/>
</dbReference>
<keyword evidence="4" id="KW-1185">Reference proteome</keyword>
<proteinExistence type="predicted"/>
<organism evidence="3 4">
    <name type="scientific">Thermoleptolyngbya sichuanensis A183</name>
    <dbReference type="NCBI Taxonomy" id="2737172"/>
    <lineage>
        <taxon>Bacteria</taxon>
        <taxon>Bacillati</taxon>
        <taxon>Cyanobacteriota</taxon>
        <taxon>Cyanophyceae</taxon>
        <taxon>Oculatellales</taxon>
        <taxon>Oculatellaceae</taxon>
        <taxon>Thermoleptolyngbya</taxon>
        <taxon>Thermoleptolyngbya sichuanensis</taxon>
    </lineage>
</organism>
<feature type="domain" description="RNA-binding protein Tab2-like N-terminal" evidence="1">
    <location>
        <begin position="18"/>
        <end position="117"/>
    </location>
</feature>
<dbReference type="Pfam" id="PF06485">
    <property type="entry name" value="Tab2-like_N"/>
    <property type="match status" value="1"/>
</dbReference>